<dbReference type="Pfam" id="PF15919">
    <property type="entry name" value="HicB_lk_antitox"/>
    <property type="match status" value="1"/>
</dbReference>
<comment type="caution">
    <text evidence="2">The sequence shown here is derived from an EMBL/GenBank/DDBJ whole genome shotgun (WGS) entry which is preliminary data.</text>
</comment>
<dbReference type="InterPro" id="IPR035069">
    <property type="entry name" value="TTHA1013/TTHA0281-like"/>
</dbReference>
<dbReference type="SUPFAM" id="SSF143100">
    <property type="entry name" value="TTHA1013/TTHA0281-like"/>
    <property type="match status" value="1"/>
</dbReference>
<dbReference type="Proteomes" id="UP001237448">
    <property type="component" value="Unassembled WGS sequence"/>
</dbReference>
<evidence type="ECO:0000313" key="3">
    <source>
        <dbReference type="Proteomes" id="UP001237448"/>
    </source>
</evidence>
<gene>
    <name evidence="2" type="ORF">J3R73_005808</name>
</gene>
<dbReference type="PANTHER" id="PTHR34504">
    <property type="entry name" value="ANTITOXIN HICB"/>
    <property type="match status" value="1"/>
</dbReference>
<feature type="domain" description="HicB-like antitoxin of toxin-antitoxin system" evidence="1">
    <location>
        <begin position="6"/>
        <end position="65"/>
    </location>
</feature>
<evidence type="ECO:0000259" key="1">
    <source>
        <dbReference type="Pfam" id="PF15919"/>
    </source>
</evidence>
<name>A0ABU0FNG8_9HYPH</name>
<proteinExistence type="predicted"/>
<dbReference type="InterPro" id="IPR051404">
    <property type="entry name" value="TA_system_antitoxin"/>
</dbReference>
<evidence type="ECO:0000313" key="2">
    <source>
        <dbReference type="EMBL" id="MDQ0396016.1"/>
    </source>
</evidence>
<dbReference type="InterPro" id="IPR031807">
    <property type="entry name" value="HicB-like"/>
</dbReference>
<accession>A0ABU0FNG8</accession>
<protein>
    <submittedName>
        <fullName evidence="2">RNase H-like HicB family nuclease</fullName>
    </submittedName>
</protein>
<keyword evidence="3" id="KW-1185">Reference proteome</keyword>
<dbReference type="RefSeq" id="WP_307435610.1">
    <property type="nucleotide sequence ID" value="NZ_JAUSVK010000001.1"/>
</dbReference>
<dbReference type="PANTHER" id="PTHR34504:SF2">
    <property type="entry name" value="UPF0150 PROTEIN SSL0259"/>
    <property type="match status" value="1"/>
</dbReference>
<dbReference type="EMBL" id="JAUSVK010000001">
    <property type="protein sequence ID" value="MDQ0396016.1"/>
    <property type="molecule type" value="Genomic_DNA"/>
</dbReference>
<sequence length="66" mass="7196">MIRLDYPIVIEPAPEEEGGGYRARVPDLPGCISDGETRQEAVSNIQQAIMAWLAEARNLGWSVPSA</sequence>
<reference evidence="2 3" key="1">
    <citation type="submission" date="2023-07" db="EMBL/GenBank/DDBJ databases">
        <title>Genomic Encyclopedia of Type Strains, Phase IV (KMG-IV): sequencing the most valuable type-strain genomes for metagenomic binning, comparative biology and taxonomic classification.</title>
        <authorList>
            <person name="Goeker M."/>
        </authorList>
    </citation>
    <scope>NUCLEOTIDE SEQUENCE [LARGE SCALE GENOMIC DNA]</scope>
    <source>
        <strain evidence="2 3">DSM 5896</strain>
    </source>
</reference>
<organism evidence="2 3">
    <name type="scientific">Labrys monachus</name>
    <dbReference type="NCBI Taxonomy" id="217067"/>
    <lineage>
        <taxon>Bacteria</taxon>
        <taxon>Pseudomonadati</taxon>
        <taxon>Pseudomonadota</taxon>
        <taxon>Alphaproteobacteria</taxon>
        <taxon>Hyphomicrobiales</taxon>
        <taxon>Xanthobacteraceae</taxon>
        <taxon>Labrys</taxon>
    </lineage>
</organism>
<dbReference type="Gene3D" id="3.30.160.250">
    <property type="match status" value="1"/>
</dbReference>